<protein>
    <recommendedName>
        <fullName evidence="3">DUF937 domain-containing protein</fullName>
    </recommendedName>
</protein>
<proteinExistence type="predicted"/>
<evidence type="ECO:0000313" key="1">
    <source>
        <dbReference type="EMBL" id="KMK52466.1"/>
    </source>
</evidence>
<dbReference type="AlphaFoldDB" id="A0A0J5P8A3"/>
<dbReference type="SUPFAM" id="SSF140804">
    <property type="entry name" value="YidB-like"/>
    <property type="match status" value="1"/>
</dbReference>
<accession>A0A0J5P8A3</accession>
<dbReference type="Gene3D" id="1.10.10.690">
    <property type="entry name" value="YidB-like"/>
    <property type="match status" value="1"/>
</dbReference>
<name>A0A0J5P8A3_9PAST</name>
<reference evidence="1 2" key="1">
    <citation type="submission" date="2014-12" db="EMBL/GenBank/DDBJ databases">
        <title>Reclassification of Actinobacillus muris as Muribacter muris.</title>
        <authorList>
            <person name="Christensen H."/>
            <person name="Nicklas W."/>
            <person name="Bisgaard M."/>
        </authorList>
    </citation>
    <scope>NUCLEOTIDE SEQUENCE [LARGE SCALE GENOMIC DNA]</scope>
    <source>
        <strain evidence="1 2">Ackerman80-443D</strain>
    </source>
</reference>
<organism evidence="1 2">
    <name type="scientific">Muribacter muris</name>
    <dbReference type="NCBI Taxonomy" id="67855"/>
    <lineage>
        <taxon>Bacteria</taxon>
        <taxon>Pseudomonadati</taxon>
        <taxon>Pseudomonadota</taxon>
        <taxon>Gammaproteobacteria</taxon>
        <taxon>Pasteurellales</taxon>
        <taxon>Pasteurellaceae</taxon>
        <taxon>Muribacter</taxon>
    </lineage>
</organism>
<dbReference type="Proteomes" id="UP000036270">
    <property type="component" value="Unassembled WGS sequence"/>
</dbReference>
<dbReference type="STRING" id="67855.RO21_01040"/>
<dbReference type="InterPro" id="IPR027405">
    <property type="entry name" value="YidB-like"/>
</dbReference>
<comment type="caution">
    <text evidence="1">The sequence shown here is derived from an EMBL/GenBank/DDBJ whole genome shotgun (WGS) entry which is preliminary data.</text>
</comment>
<dbReference type="RefSeq" id="WP_047975942.1">
    <property type="nucleotide sequence ID" value="NZ_JWIZ01000003.1"/>
</dbReference>
<gene>
    <name evidence="1" type="ORF">RO21_01040</name>
</gene>
<dbReference type="InterPro" id="IPR045372">
    <property type="entry name" value="YidB"/>
</dbReference>
<dbReference type="Pfam" id="PF20159">
    <property type="entry name" value="YidB"/>
    <property type="match status" value="1"/>
</dbReference>
<keyword evidence="2" id="KW-1185">Reference proteome</keyword>
<dbReference type="PATRIC" id="fig|67855.3.peg.1072"/>
<dbReference type="EMBL" id="JWIZ01000003">
    <property type="protein sequence ID" value="KMK52466.1"/>
    <property type="molecule type" value="Genomic_DNA"/>
</dbReference>
<sequence length="138" mass="14371">MLGNILGSVASSVLGGGEGQNKAIQLIQALLQSQGGVQGLIEKFQQGGLEQIVKSWIGNGENLPISVSQIFDIFGKQNIDNAAEEVGIAQEDAPNLLSEYLPKIVDTLSPNGQLDLASLDTGALLQQGAKAVLGKLFS</sequence>
<evidence type="ECO:0000313" key="2">
    <source>
        <dbReference type="Proteomes" id="UP000036270"/>
    </source>
</evidence>
<evidence type="ECO:0008006" key="3">
    <source>
        <dbReference type="Google" id="ProtNLM"/>
    </source>
</evidence>